<dbReference type="InterPro" id="IPR003439">
    <property type="entry name" value="ABC_transporter-like_ATP-bd"/>
</dbReference>
<evidence type="ECO:0000256" key="1">
    <source>
        <dbReference type="ARBA" id="ARBA00006216"/>
    </source>
</evidence>
<feature type="domain" description="ABC transporter" evidence="5">
    <location>
        <begin position="8"/>
        <end position="252"/>
    </location>
</feature>
<proteinExistence type="inferred from homology"/>
<dbReference type="Proteomes" id="UP000321199">
    <property type="component" value="Chromosome"/>
</dbReference>
<dbReference type="InterPro" id="IPR003593">
    <property type="entry name" value="AAA+_ATPase"/>
</dbReference>
<organism evidence="6 7">
    <name type="scientific">Comamonas flocculans</name>
    <dbReference type="NCBI Taxonomy" id="2597701"/>
    <lineage>
        <taxon>Bacteria</taxon>
        <taxon>Pseudomonadati</taxon>
        <taxon>Pseudomonadota</taxon>
        <taxon>Betaproteobacteria</taxon>
        <taxon>Burkholderiales</taxon>
        <taxon>Comamonadaceae</taxon>
        <taxon>Comamonas</taxon>
    </lineage>
</organism>
<dbReference type="SMART" id="SM00382">
    <property type="entry name" value="AAA"/>
    <property type="match status" value="1"/>
</dbReference>
<keyword evidence="4" id="KW-0067">ATP-binding</keyword>
<dbReference type="PANTHER" id="PTHR43204">
    <property type="entry name" value="ABC TRANSPORTER I FAMILY MEMBER 6, CHLOROPLASTIC"/>
    <property type="match status" value="1"/>
</dbReference>
<sequence>MSSNSALLQLRELRVDIGERTVLQSVTLDVQPGELLVLMGANGSGKSTLGLALAGHPQYQVVSGQALLGDQDLLAMQAHERARAGLFVSFQAPPDVPGVKNNLFIRTAINAVRQARGEEPQDAFDFLSGAKAAAKDLGLPATMLSRPVNEGFSGGERKRNELLQLSLMQPKLAVLDEIDSGMDVDGVRAVVKLVERMRAEGTAFIIISHYLQMIESLKPDAVLRLDQGTIAERGDMELARSIARSGFKQHAASMAATAEA</sequence>
<dbReference type="SUPFAM" id="SSF52540">
    <property type="entry name" value="P-loop containing nucleoside triphosphate hydrolases"/>
    <property type="match status" value="1"/>
</dbReference>
<keyword evidence="7" id="KW-1185">Reference proteome</keyword>
<dbReference type="CDD" id="cd03217">
    <property type="entry name" value="ABC_FeS_Assembly"/>
    <property type="match status" value="1"/>
</dbReference>
<reference evidence="6 7" key="1">
    <citation type="submission" date="2019-07" db="EMBL/GenBank/DDBJ databases">
        <title>Complete genome sequence of Comamonas sp. NLF 7-7 isolated from livestock.</title>
        <authorList>
            <person name="Kim D.H."/>
            <person name="Kim J.G."/>
        </authorList>
    </citation>
    <scope>NUCLEOTIDE SEQUENCE [LARGE SCALE GENOMIC DNA]</scope>
    <source>
        <strain evidence="6 7">NLF 7-7</strain>
    </source>
</reference>
<evidence type="ECO:0000313" key="7">
    <source>
        <dbReference type="Proteomes" id="UP000321199"/>
    </source>
</evidence>
<keyword evidence="3" id="KW-0547">Nucleotide-binding</keyword>
<dbReference type="PANTHER" id="PTHR43204:SF1">
    <property type="entry name" value="ABC TRANSPORTER I FAMILY MEMBER 6, CHLOROPLASTIC"/>
    <property type="match status" value="1"/>
</dbReference>
<dbReference type="NCBIfam" id="TIGR01978">
    <property type="entry name" value="sufC"/>
    <property type="match status" value="1"/>
</dbReference>
<dbReference type="GO" id="GO:0016887">
    <property type="term" value="F:ATP hydrolysis activity"/>
    <property type="evidence" value="ECO:0007669"/>
    <property type="project" value="InterPro"/>
</dbReference>
<dbReference type="KEGG" id="cof:FOZ74_15850"/>
<protein>
    <submittedName>
        <fullName evidence="6">Fe-S cluster assembly ATPase SufC</fullName>
    </submittedName>
</protein>
<dbReference type="Gene3D" id="3.40.50.300">
    <property type="entry name" value="P-loop containing nucleotide triphosphate hydrolases"/>
    <property type="match status" value="1"/>
</dbReference>
<comment type="similarity">
    <text evidence="1">Belongs to the ABC transporter superfamily. Ycf16 family.</text>
</comment>
<dbReference type="EMBL" id="CP042344">
    <property type="protein sequence ID" value="QEA14384.1"/>
    <property type="molecule type" value="Genomic_DNA"/>
</dbReference>
<dbReference type="GO" id="GO:0005524">
    <property type="term" value="F:ATP binding"/>
    <property type="evidence" value="ECO:0007669"/>
    <property type="project" value="UniProtKB-KW"/>
</dbReference>
<dbReference type="RefSeq" id="WP_146913996.1">
    <property type="nucleotide sequence ID" value="NZ_CP042344.1"/>
</dbReference>
<dbReference type="InterPro" id="IPR027417">
    <property type="entry name" value="P-loop_NTPase"/>
</dbReference>
<evidence type="ECO:0000259" key="5">
    <source>
        <dbReference type="PROSITE" id="PS50893"/>
    </source>
</evidence>
<dbReference type="AlphaFoldDB" id="A0A5B8RZX6"/>
<dbReference type="OrthoDB" id="9781337at2"/>
<gene>
    <name evidence="6" type="primary">sufC</name>
    <name evidence="6" type="ORF">FOZ74_15850</name>
</gene>
<dbReference type="PROSITE" id="PS00211">
    <property type="entry name" value="ABC_TRANSPORTER_1"/>
    <property type="match status" value="1"/>
</dbReference>
<dbReference type="Pfam" id="PF00005">
    <property type="entry name" value="ABC_tran"/>
    <property type="match status" value="1"/>
</dbReference>
<evidence type="ECO:0000313" key="6">
    <source>
        <dbReference type="EMBL" id="QEA14384.1"/>
    </source>
</evidence>
<evidence type="ECO:0000256" key="2">
    <source>
        <dbReference type="ARBA" id="ARBA00022475"/>
    </source>
</evidence>
<dbReference type="PROSITE" id="PS50893">
    <property type="entry name" value="ABC_TRANSPORTER_2"/>
    <property type="match status" value="1"/>
</dbReference>
<name>A0A5B8RZX6_9BURK</name>
<dbReference type="InterPro" id="IPR017871">
    <property type="entry name" value="ABC_transporter-like_CS"/>
</dbReference>
<dbReference type="InterPro" id="IPR010230">
    <property type="entry name" value="FeS-cluster_ATPase_SufC"/>
</dbReference>
<keyword evidence="2" id="KW-0472">Membrane</keyword>
<keyword evidence="2" id="KW-1003">Cell membrane</keyword>
<evidence type="ECO:0000256" key="4">
    <source>
        <dbReference type="ARBA" id="ARBA00022840"/>
    </source>
</evidence>
<accession>A0A5B8RZX6</accession>
<evidence type="ECO:0000256" key="3">
    <source>
        <dbReference type="ARBA" id="ARBA00022741"/>
    </source>
</evidence>